<gene>
    <name evidence="2" type="ORF">HMPREF1979_03280</name>
</gene>
<evidence type="ECO:0000313" key="2">
    <source>
        <dbReference type="EMBL" id="ERH20826.1"/>
    </source>
</evidence>
<dbReference type="AntiFam" id="ANF00057">
    <property type="entry name" value="Translation of E. coli type CRISPR repeat"/>
</dbReference>
<dbReference type="AntiFam" id="ANF00006">
    <property type="entry name" value="Translation of CRISPR region"/>
</dbReference>
<sequence>MPLGGCGSSPLARGLRVDDGEWQGPQRIIPARAGFTPAPASPPPSKSDHPRSRGVY</sequence>
<organism evidence="2 3">
    <name type="scientific">Actinomyces johnsonii F0542</name>
    <dbReference type="NCBI Taxonomy" id="1321818"/>
    <lineage>
        <taxon>Bacteria</taxon>
        <taxon>Bacillati</taxon>
        <taxon>Actinomycetota</taxon>
        <taxon>Actinomycetes</taxon>
        <taxon>Actinomycetales</taxon>
        <taxon>Actinomycetaceae</taxon>
        <taxon>Actinomyces</taxon>
    </lineage>
</organism>
<name>U1QEV9_9ACTO</name>
<keyword evidence="3" id="KW-1185">Reference proteome</keyword>
<dbReference type="AlphaFoldDB" id="U1QEV9"/>
<evidence type="ECO:0000256" key="1">
    <source>
        <dbReference type="SAM" id="MobiDB-lite"/>
    </source>
</evidence>
<reference evidence="2 3" key="1">
    <citation type="submission" date="2013-08" db="EMBL/GenBank/DDBJ databases">
        <authorList>
            <person name="Weinstock G."/>
            <person name="Sodergren E."/>
            <person name="Wylie T."/>
            <person name="Fulton L."/>
            <person name="Fulton R."/>
            <person name="Fronick C."/>
            <person name="O'Laughlin M."/>
            <person name="Godfrey J."/>
            <person name="Miner T."/>
            <person name="Herter B."/>
            <person name="Appelbaum E."/>
            <person name="Cordes M."/>
            <person name="Lek S."/>
            <person name="Wollam A."/>
            <person name="Pepin K.H."/>
            <person name="Palsikar V.B."/>
            <person name="Mitreva M."/>
            <person name="Wilson R.K."/>
        </authorList>
    </citation>
    <scope>NUCLEOTIDE SEQUENCE [LARGE SCALE GENOMIC DNA]</scope>
    <source>
        <strain evidence="2 3">F0542</strain>
    </source>
</reference>
<dbReference type="EMBL" id="AWSE01000295">
    <property type="protein sequence ID" value="ERH20826.1"/>
    <property type="molecule type" value="Genomic_DNA"/>
</dbReference>
<evidence type="ECO:0000313" key="3">
    <source>
        <dbReference type="Proteomes" id="UP000016536"/>
    </source>
</evidence>
<proteinExistence type="predicted"/>
<dbReference type="HOGENOM" id="CLU_072989_6_1_11"/>
<feature type="compositionally biased region" description="Basic and acidic residues" evidence="1">
    <location>
        <begin position="46"/>
        <end position="56"/>
    </location>
</feature>
<feature type="non-terminal residue" evidence="2">
    <location>
        <position position="56"/>
    </location>
</feature>
<feature type="region of interest" description="Disordered" evidence="1">
    <location>
        <begin position="1"/>
        <end position="56"/>
    </location>
</feature>
<comment type="caution">
    <text evidence="2">The sequence shown here is derived from an EMBL/GenBank/DDBJ whole genome shotgun (WGS) entry which is preliminary data.</text>
</comment>
<dbReference type="Proteomes" id="UP000016536">
    <property type="component" value="Unassembled WGS sequence"/>
</dbReference>
<protein>
    <submittedName>
        <fullName evidence="2">Uncharacterized protein</fullName>
    </submittedName>
</protein>
<accession>U1QEV9</accession>